<comment type="caution">
    <text evidence="2">The sequence shown here is derived from an EMBL/GenBank/DDBJ whole genome shotgun (WGS) entry which is preliminary data.</text>
</comment>
<feature type="chain" id="PRO_5045149218" description="Secreted protein" evidence="1">
    <location>
        <begin position="19"/>
        <end position="78"/>
    </location>
</feature>
<dbReference type="GeneID" id="300580781"/>
<dbReference type="RefSeq" id="XP_073555290.1">
    <property type="nucleotide sequence ID" value="XM_073706331.1"/>
</dbReference>
<organism evidence="2 3">
    <name type="scientific">Trichoderma ghanense</name>
    <dbReference type="NCBI Taxonomy" id="65468"/>
    <lineage>
        <taxon>Eukaryota</taxon>
        <taxon>Fungi</taxon>
        <taxon>Dikarya</taxon>
        <taxon>Ascomycota</taxon>
        <taxon>Pezizomycotina</taxon>
        <taxon>Sordariomycetes</taxon>
        <taxon>Hypocreomycetidae</taxon>
        <taxon>Hypocreales</taxon>
        <taxon>Hypocreaceae</taxon>
        <taxon>Trichoderma</taxon>
    </lineage>
</organism>
<protein>
    <recommendedName>
        <fullName evidence="4">Secreted protein</fullName>
    </recommendedName>
</protein>
<keyword evidence="1" id="KW-0732">Signal</keyword>
<keyword evidence="3" id="KW-1185">Reference proteome</keyword>
<dbReference type="EMBL" id="PPTA01000016">
    <property type="protein sequence ID" value="TFA99088.1"/>
    <property type="molecule type" value="Genomic_DNA"/>
</dbReference>
<accession>A0ABY2GTQ6</accession>
<evidence type="ECO:0000313" key="3">
    <source>
        <dbReference type="Proteomes" id="UP001642720"/>
    </source>
</evidence>
<sequence>MGGLMWMIISLCRGIAFSSVGFMTDSSRPIFSQSIFPLLLPKPIRYPKPKKIAAMTKKRRVVRNPFVIESLVQSTYYY</sequence>
<evidence type="ECO:0000313" key="2">
    <source>
        <dbReference type="EMBL" id="TFA99088.1"/>
    </source>
</evidence>
<feature type="signal peptide" evidence="1">
    <location>
        <begin position="1"/>
        <end position="18"/>
    </location>
</feature>
<reference evidence="2 3" key="1">
    <citation type="submission" date="2018-01" db="EMBL/GenBank/DDBJ databases">
        <title>Genome characterization of the sugarcane-associated fungus Trichoderma ghanense CCMA-1212 and their application in lignocelulose bioconversion.</title>
        <authorList>
            <person name="Steindorff A.S."/>
            <person name="Mendes T.D."/>
            <person name="Vilela E.S.D."/>
            <person name="Rodrigues D.S."/>
            <person name="Formighieri E.F."/>
            <person name="Melo I.S."/>
            <person name="Favaro L.C.L."/>
        </authorList>
    </citation>
    <scope>NUCLEOTIDE SEQUENCE [LARGE SCALE GENOMIC DNA]</scope>
    <source>
        <strain evidence="2 3">CCMA-1212</strain>
    </source>
</reference>
<proteinExistence type="predicted"/>
<evidence type="ECO:0008006" key="4">
    <source>
        <dbReference type="Google" id="ProtNLM"/>
    </source>
</evidence>
<evidence type="ECO:0000256" key="1">
    <source>
        <dbReference type="SAM" id="SignalP"/>
    </source>
</evidence>
<dbReference type="Proteomes" id="UP001642720">
    <property type="component" value="Unassembled WGS sequence"/>
</dbReference>
<name>A0ABY2GTQ6_9HYPO</name>
<gene>
    <name evidence="2" type="ORF">CCMA1212_009241</name>
</gene>